<sequence>MTNTDIVRACLESYLAQDREAAERLIADDYVFSSPQDDRIDRAAFFERCFPTAHRFRTQEILHLVPAGSDDVFVRVPADDRRALPQRRGEHRPGRQHQ</sequence>
<evidence type="ECO:0000259" key="2">
    <source>
        <dbReference type="Pfam" id="PF14534"/>
    </source>
</evidence>
<keyword evidence="4" id="KW-1185">Reference proteome</keyword>
<reference evidence="3" key="1">
    <citation type="journal article" date="2023" name="Int. J. Syst. Evol. Microbiol.">
        <title>Streptomyces meridianus sp. nov. isolated from brackish water of the Tagus estuary in Alcochete, Portugal.</title>
        <authorList>
            <person name="Santos J.D.N."/>
            <person name="Klimek D."/>
            <person name="Calusinska M."/>
            <person name="Lobo Da Cunha A."/>
            <person name="Catita J."/>
            <person name="Goncalves H."/>
            <person name="Gonzalez I."/>
            <person name="Reyes F."/>
            <person name="Lage O.M."/>
        </authorList>
    </citation>
    <scope>NUCLEOTIDE SEQUENCE</scope>
    <source>
        <strain evidence="3">MTZ3.1</strain>
    </source>
</reference>
<feature type="domain" description="DUF4440" evidence="2">
    <location>
        <begin position="6"/>
        <end position="60"/>
    </location>
</feature>
<evidence type="ECO:0000313" key="3">
    <source>
        <dbReference type="EMBL" id="MCM2578944.1"/>
    </source>
</evidence>
<dbReference type="RefSeq" id="WP_251416195.1">
    <property type="nucleotide sequence ID" value="NZ_JAMQGM010000035.1"/>
</dbReference>
<dbReference type="Proteomes" id="UP001167160">
    <property type="component" value="Unassembled WGS sequence"/>
</dbReference>
<evidence type="ECO:0000313" key="4">
    <source>
        <dbReference type="Proteomes" id="UP001167160"/>
    </source>
</evidence>
<dbReference type="Gene3D" id="3.10.450.50">
    <property type="match status" value="1"/>
</dbReference>
<dbReference type="Pfam" id="PF14534">
    <property type="entry name" value="DUF4440"/>
    <property type="match status" value="1"/>
</dbReference>
<dbReference type="SUPFAM" id="SSF54427">
    <property type="entry name" value="NTF2-like"/>
    <property type="match status" value="1"/>
</dbReference>
<feature type="region of interest" description="Disordered" evidence="1">
    <location>
        <begin position="78"/>
        <end position="98"/>
    </location>
</feature>
<protein>
    <submittedName>
        <fullName evidence="3">Nuclear transport factor 2 family protein</fullName>
    </submittedName>
</protein>
<dbReference type="EMBL" id="JAMQGM010000035">
    <property type="protein sequence ID" value="MCM2578944.1"/>
    <property type="molecule type" value="Genomic_DNA"/>
</dbReference>
<evidence type="ECO:0000256" key="1">
    <source>
        <dbReference type="SAM" id="MobiDB-lite"/>
    </source>
</evidence>
<comment type="caution">
    <text evidence="3">The sequence shown here is derived from an EMBL/GenBank/DDBJ whole genome shotgun (WGS) entry which is preliminary data.</text>
</comment>
<dbReference type="InterPro" id="IPR027843">
    <property type="entry name" value="DUF4440"/>
</dbReference>
<name>A0ABT0XAV9_9ACTN</name>
<organism evidence="3 4">
    <name type="scientific">Streptomyces meridianus</name>
    <dbReference type="NCBI Taxonomy" id="2938945"/>
    <lineage>
        <taxon>Bacteria</taxon>
        <taxon>Bacillati</taxon>
        <taxon>Actinomycetota</taxon>
        <taxon>Actinomycetes</taxon>
        <taxon>Kitasatosporales</taxon>
        <taxon>Streptomycetaceae</taxon>
        <taxon>Streptomyces</taxon>
    </lineage>
</organism>
<gene>
    <name evidence="3" type="ORF">M1E25_16550</name>
</gene>
<accession>A0ABT0XAV9</accession>
<dbReference type="InterPro" id="IPR032710">
    <property type="entry name" value="NTF2-like_dom_sf"/>
</dbReference>
<proteinExistence type="predicted"/>